<evidence type="ECO:0000256" key="1">
    <source>
        <dbReference type="SAM" id="MobiDB-lite"/>
    </source>
</evidence>
<feature type="compositionally biased region" description="Basic and acidic residues" evidence="1">
    <location>
        <begin position="81"/>
        <end position="90"/>
    </location>
</feature>
<dbReference type="Proteomes" id="UP000249464">
    <property type="component" value="Unassembled WGS sequence"/>
</dbReference>
<feature type="chain" id="PRO_5015964944" evidence="2">
    <location>
        <begin position="18"/>
        <end position="127"/>
    </location>
</feature>
<feature type="region of interest" description="Disordered" evidence="1">
    <location>
        <begin position="53"/>
        <end position="127"/>
    </location>
</feature>
<sequence>MVRAPLALLLLAVSIQATPLASLAAAQATALEQPSLPASAAAAAAGLPLVDLATPPAQTTNETSTNETPGTTIQIPLRKRGSAELTKEDGSISWDRVQPCPKRVGTEGFSSEKPSSGPMEPFERAES</sequence>
<feature type="compositionally biased region" description="Polar residues" evidence="1">
    <location>
        <begin position="56"/>
        <end position="74"/>
    </location>
</feature>
<keyword evidence="4" id="KW-1185">Reference proteome</keyword>
<protein>
    <submittedName>
        <fullName evidence="3">BQ5605_C004g03018 protein</fullName>
    </submittedName>
</protein>
<evidence type="ECO:0000256" key="2">
    <source>
        <dbReference type="SAM" id="SignalP"/>
    </source>
</evidence>
<evidence type="ECO:0000313" key="3">
    <source>
        <dbReference type="EMBL" id="SGY69465.1"/>
    </source>
</evidence>
<keyword evidence="2" id="KW-0732">Signal</keyword>
<dbReference type="EMBL" id="FQNC01000046">
    <property type="protein sequence ID" value="SGY69465.1"/>
    <property type="molecule type" value="Genomic_DNA"/>
</dbReference>
<feature type="signal peptide" evidence="2">
    <location>
        <begin position="1"/>
        <end position="17"/>
    </location>
</feature>
<name>A0A2X0ME12_9BASI</name>
<reference evidence="3 4" key="1">
    <citation type="submission" date="2016-11" db="EMBL/GenBank/DDBJ databases">
        <authorList>
            <person name="Jaros S."/>
            <person name="Januszkiewicz K."/>
            <person name="Wedrychowicz H."/>
        </authorList>
    </citation>
    <scope>NUCLEOTIDE SEQUENCE [LARGE SCALE GENOMIC DNA]</scope>
</reference>
<accession>A0A2X0ME12</accession>
<organism evidence="3 4">
    <name type="scientific">Microbotryum silenes-dioicae</name>
    <dbReference type="NCBI Taxonomy" id="796604"/>
    <lineage>
        <taxon>Eukaryota</taxon>
        <taxon>Fungi</taxon>
        <taxon>Dikarya</taxon>
        <taxon>Basidiomycota</taxon>
        <taxon>Pucciniomycotina</taxon>
        <taxon>Microbotryomycetes</taxon>
        <taxon>Microbotryales</taxon>
        <taxon>Microbotryaceae</taxon>
        <taxon>Microbotryum</taxon>
    </lineage>
</organism>
<gene>
    <name evidence="3" type="primary">BQ5605_C004g03018</name>
    <name evidence="3" type="ORF">BQ5605_C004G03018</name>
</gene>
<proteinExistence type="predicted"/>
<dbReference type="AlphaFoldDB" id="A0A2X0ME12"/>
<evidence type="ECO:0000313" key="4">
    <source>
        <dbReference type="Proteomes" id="UP000249464"/>
    </source>
</evidence>